<dbReference type="STRING" id="111015.AXF14_04460"/>
<dbReference type="KEGG" id="ard:AXF14_04460"/>
<protein>
    <submittedName>
        <fullName evidence="2">Uncharacterized protein</fullName>
    </submittedName>
</protein>
<reference evidence="3" key="1">
    <citation type="submission" date="2016-02" db="EMBL/GenBank/DDBJ databases">
        <authorList>
            <person name="Holder M.E."/>
            <person name="Ajami N.J."/>
            <person name="Petrosino J.F."/>
        </authorList>
    </citation>
    <scope>NUCLEOTIDE SEQUENCE [LARGE SCALE GENOMIC DNA]</scope>
    <source>
        <strain evidence="3">CCUG 36733</strain>
    </source>
</reference>
<evidence type="ECO:0000256" key="1">
    <source>
        <dbReference type="SAM" id="MobiDB-lite"/>
    </source>
</evidence>
<feature type="compositionally biased region" description="Low complexity" evidence="1">
    <location>
        <begin position="392"/>
        <end position="438"/>
    </location>
</feature>
<dbReference type="EMBL" id="CP014228">
    <property type="protein sequence ID" value="AMD86986.1"/>
    <property type="molecule type" value="Genomic_DNA"/>
</dbReference>
<feature type="region of interest" description="Disordered" evidence="1">
    <location>
        <begin position="385"/>
        <end position="438"/>
    </location>
</feature>
<organism evidence="2 3">
    <name type="scientific">Actinomyces radicidentis</name>
    <dbReference type="NCBI Taxonomy" id="111015"/>
    <lineage>
        <taxon>Bacteria</taxon>
        <taxon>Bacillati</taxon>
        <taxon>Actinomycetota</taxon>
        <taxon>Actinomycetes</taxon>
        <taxon>Actinomycetales</taxon>
        <taxon>Actinomycetaceae</taxon>
        <taxon>Actinomyces</taxon>
    </lineage>
</organism>
<dbReference type="AlphaFoldDB" id="A0A120KL12"/>
<gene>
    <name evidence="2" type="ORF">AXF14_04460</name>
</gene>
<accession>A0A120KL12</accession>
<dbReference type="RefSeq" id="WP_067941182.1">
    <property type="nucleotide sequence ID" value="NZ_CP014228.1"/>
</dbReference>
<name>A0A120KL12_ACTRD</name>
<evidence type="ECO:0000313" key="2">
    <source>
        <dbReference type="EMBL" id="AMD86986.1"/>
    </source>
</evidence>
<evidence type="ECO:0000313" key="3">
    <source>
        <dbReference type="Proteomes" id="UP000065220"/>
    </source>
</evidence>
<dbReference type="Proteomes" id="UP000065220">
    <property type="component" value="Chromosome"/>
</dbReference>
<sequence length="438" mass="46865">MNVRQHLVAALAQRLERLVEGAASVLVRAEPELLPLEVAVALAEGAADRVVRLPLAEVLASDAWTAQVATNDCLLVEIARGDDPGQALLAASRATAEHGSAPVIIVAGSSDEPVGGDLASLFQVALGRDSLLVSDEDLIALGDDWTDVDRRDELLSVTYGVAALVVAGIEELESGDEALSLAAEITRGTWVRMAAVPTGPLHTVAAAWAERVVPAVVDDDLALLRHLLPATSSRWLGIIASRALEREVTEAEATSAVPGILSPSVIATGAPPALVAEVIRLLLDEHPSRTATFRQRLVTCLSAPEEDPLDVDSLAPEIAMRALLKLKAWAALDEQVCRHAEVLTFLTTRERRELRATLPVEVPATWRWPRAVQEYVSYDELPWASSRSRGATSCGRRPSSGSRTSRPSRGPCGTASWRRSRSSRCPTSRTPSRSSRSS</sequence>
<keyword evidence="3" id="KW-1185">Reference proteome</keyword>
<proteinExistence type="predicted"/>